<keyword evidence="5" id="KW-0571">Peptide transport</keyword>
<organism evidence="12 14">
    <name type="scientific">Agrobacterium vitis</name>
    <name type="common">Rhizobium vitis</name>
    <dbReference type="NCBI Taxonomy" id="373"/>
    <lineage>
        <taxon>Bacteria</taxon>
        <taxon>Pseudomonadati</taxon>
        <taxon>Pseudomonadota</taxon>
        <taxon>Alphaproteobacteria</taxon>
        <taxon>Hyphomicrobiales</taxon>
        <taxon>Rhizobiaceae</taxon>
        <taxon>Rhizobium/Agrobacterium group</taxon>
        <taxon>Agrobacterium</taxon>
    </lineage>
</organism>
<dbReference type="Proteomes" id="UP000436911">
    <property type="component" value="Unassembled WGS sequence"/>
</dbReference>
<comment type="caution">
    <text evidence="12">The sequence shown here is derived from an EMBL/GenBank/DDBJ whole genome shotgun (WGS) entry which is preliminary data.</text>
</comment>
<dbReference type="PANTHER" id="PTHR43386">
    <property type="entry name" value="OLIGOPEPTIDE TRANSPORT SYSTEM PERMEASE PROTEIN APPC"/>
    <property type="match status" value="1"/>
</dbReference>
<dbReference type="RefSeq" id="WP_060720078.1">
    <property type="nucleotide sequence ID" value="NZ_JABFNP010000004.1"/>
</dbReference>
<feature type="transmembrane region" description="Helical" evidence="9">
    <location>
        <begin position="157"/>
        <end position="178"/>
    </location>
</feature>
<dbReference type="InterPro" id="IPR035906">
    <property type="entry name" value="MetI-like_sf"/>
</dbReference>
<evidence type="ECO:0000313" key="13">
    <source>
        <dbReference type="Proteomes" id="UP000436911"/>
    </source>
</evidence>
<dbReference type="InterPro" id="IPR000515">
    <property type="entry name" value="MetI-like"/>
</dbReference>
<evidence type="ECO:0000259" key="10">
    <source>
        <dbReference type="PROSITE" id="PS50928"/>
    </source>
</evidence>
<dbReference type="Proteomes" id="UP000477951">
    <property type="component" value="Unassembled WGS sequence"/>
</dbReference>
<dbReference type="InterPro" id="IPR025966">
    <property type="entry name" value="OppC_N"/>
</dbReference>
<sequence length="295" mass="31195">MMKTSATVNEPIQRSAGRMLAGRLFARGLIVQVCFAILVLFGLLALFADLVAPYDPNAQDLVAALHTPSAAHWLGQDSLGRDVLSRIIYGGRISMAVSVMAGILAAIAGIGFGLYAGYAGGKTGRFIMGCTDVLLSVPNLVFSLILVAILGSGVLSVVLAIGIGFIPTYIRMVNGLVLSLREHDYILAARLIGQKPHSILLRHLLPNSFPTLIVLFTINLGNGVLTESTLSYLGVGIGPPTASWGSMVSDVYPYLMGAPWLVVSPALCIILVIIAFNVVGDSLRDALDPRLKGKL</sequence>
<evidence type="ECO:0000256" key="9">
    <source>
        <dbReference type="RuleBase" id="RU363032"/>
    </source>
</evidence>
<proteinExistence type="inferred from homology"/>
<dbReference type="PANTHER" id="PTHR43386:SF1">
    <property type="entry name" value="D,D-DIPEPTIDE TRANSPORT SYSTEM PERMEASE PROTEIN DDPC-RELATED"/>
    <property type="match status" value="1"/>
</dbReference>
<comment type="subcellular location">
    <subcellularLocation>
        <location evidence="1 9">Cell membrane</location>
        <topology evidence="1 9">Multi-pass membrane protein</topology>
    </subcellularLocation>
</comment>
<evidence type="ECO:0000256" key="2">
    <source>
        <dbReference type="ARBA" id="ARBA00022448"/>
    </source>
</evidence>
<dbReference type="GO" id="GO:0055085">
    <property type="term" value="P:transmembrane transport"/>
    <property type="evidence" value="ECO:0007669"/>
    <property type="project" value="InterPro"/>
</dbReference>
<dbReference type="EMBL" id="QUSG01000033">
    <property type="protein sequence ID" value="KAA3519333.1"/>
    <property type="molecule type" value="Genomic_DNA"/>
</dbReference>
<dbReference type="OrthoDB" id="9766870at2"/>
<dbReference type="Pfam" id="PF00528">
    <property type="entry name" value="BPD_transp_1"/>
    <property type="match status" value="1"/>
</dbReference>
<reference evidence="11 13" key="1">
    <citation type="submission" date="2018-08" db="EMBL/GenBank/DDBJ databases">
        <title>Genome sequencing of Agrobacterium vitis strain ICMP 10754.</title>
        <authorList>
            <person name="Visnovsky S.B."/>
            <person name="Pitman A.R."/>
        </authorList>
    </citation>
    <scope>NUCLEOTIDE SEQUENCE [LARGE SCALE GENOMIC DNA]</scope>
    <source>
        <strain evidence="11 13">ICMP 10754</strain>
    </source>
</reference>
<feature type="transmembrane region" description="Helical" evidence="9">
    <location>
        <begin position="257"/>
        <end position="280"/>
    </location>
</feature>
<evidence type="ECO:0000256" key="3">
    <source>
        <dbReference type="ARBA" id="ARBA00022475"/>
    </source>
</evidence>
<keyword evidence="6" id="KW-0653">Protein transport</keyword>
<dbReference type="InterPro" id="IPR050366">
    <property type="entry name" value="BP-dependent_transpt_permease"/>
</dbReference>
<dbReference type="GO" id="GO:0015031">
    <property type="term" value="P:protein transport"/>
    <property type="evidence" value="ECO:0007669"/>
    <property type="project" value="UniProtKB-KW"/>
</dbReference>
<keyword evidence="4 9" id="KW-0812">Transmembrane</keyword>
<dbReference type="GO" id="GO:0005886">
    <property type="term" value="C:plasma membrane"/>
    <property type="evidence" value="ECO:0007669"/>
    <property type="project" value="UniProtKB-SubCell"/>
</dbReference>
<evidence type="ECO:0000313" key="11">
    <source>
        <dbReference type="EMBL" id="KAA3519333.1"/>
    </source>
</evidence>
<keyword evidence="7 9" id="KW-1133">Transmembrane helix</keyword>
<evidence type="ECO:0000256" key="4">
    <source>
        <dbReference type="ARBA" id="ARBA00022692"/>
    </source>
</evidence>
<dbReference type="PROSITE" id="PS50928">
    <property type="entry name" value="ABC_TM1"/>
    <property type="match status" value="1"/>
</dbReference>
<gene>
    <name evidence="11" type="ORF">DXT89_25965</name>
    <name evidence="12" type="ORF">GOZ90_25395</name>
</gene>
<keyword evidence="2 9" id="KW-0813">Transport</keyword>
<evidence type="ECO:0000313" key="14">
    <source>
        <dbReference type="Proteomes" id="UP000477951"/>
    </source>
</evidence>
<dbReference type="Gene3D" id="1.10.3720.10">
    <property type="entry name" value="MetI-like"/>
    <property type="match status" value="1"/>
</dbReference>
<dbReference type="AlphaFoldDB" id="A0A368NL18"/>
<evidence type="ECO:0000256" key="1">
    <source>
        <dbReference type="ARBA" id="ARBA00004651"/>
    </source>
</evidence>
<dbReference type="CDD" id="cd06261">
    <property type="entry name" value="TM_PBP2"/>
    <property type="match status" value="1"/>
</dbReference>
<dbReference type="GO" id="GO:0015833">
    <property type="term" value="P:peptide transport"/>
    <property type="evidence" value="ECO:0007669"/>
    <property type="project" value="UniProtKB-KW"/>
</dbReference>
<dbReference type="GeneID" id="60684031"/>
<evidence type="ECO:0000256" key="6">
    <source>
        <dbReference type="ARBA" id="ARBA00022927"/>
    </source>
</evidence>
<dbReference type="EMBL" id="WPHR01000043">
    <property type="protein sequence ID" value="MUZ75992.1"/>
    <property type="molecule type" value="Genomic_DNA"/>
</dbReference>
<protein>
    <submittedName>
        <fullName evidence="11 12">ABC transporter permease</fullName>
    </submittedName>
</protein>
<comment type="similarity">
    <text evidence="9">Belongs to the binding-protein-dependent transport system permease family.</text>
</comment>
<evidence type="ECO:0000256" key="8">
    <source>
        <dbReference type="ARBA" id="ARBA00023136"/>
    </source>
</evidence>
<feature type="transmembrane region" description="Helical" evidence="9">
    <location>
        <begin position="24"/>
        <end position="48"/>
    </location>
</feature>
<evidence type="ECO:0000256" key="7">
    <source>
        <dbReference type="ARBA" id="ARBA00022989"/>
    </source>
</evidence>
<feature type="transmembrane region" description="Helical" evidence="9">
    <location>
        <begin position="126"/>
        <end position="151"/>
    </location>
</feature>
<feature type="transmembrane region" description="Helical" evidence="9">
    <location>
        <begin position="93"/>
        <end position="114"/>
    </location>
</feature>
<keyword evidence="3" id="KW-1003">Cell membrane</keyword>
<dbReference type="Pfam" id="PF12911">
    <property type="entry name" value="OppC_N"/>
    <property type="match status" value="1"/>
</dbReference>
<dbReference type="SUPFAM" id="SSF161098">
    <property type="entry name" value="MetI-like"/>
    <property type="match status" value="1"/>
</dbReference>
<evidence type="ECO:0000313" key="12">
    <source>
        <dbReference type="EMBL" id="MUZ75992.1"/>
    </source>
</evidence>
<keyword evidence="8 9" id="KW-0472">Membrane</keyword>
<accession>A0A368NL18</accession>
<feature type="domain" description="ABC transmembrane type-1" evidence="10">
    <location>
        <begin position="91"/>
        <end position="280"/>
    </location>
</feature>
<feature type="transmembrane region" description="Helical" evidence="9">
    <location>
        <begin position="199"/>
        <end position="218"/>
    </location>
</feature>
<name>A0A368NL18_AGRVI</name>
<reference evidence="12 14" key="2">
    <citation type="submission" date="2019-12" db="EMBL/GenBank/DDBJ databases">
        <title>Whole-genome sequencing of Allorhizobium vitis.</title>
        <authorList>
            <person name="Gan H.M."/>
            <person name="Szegedi E."/>
            <person name="Burr T."/>
            <person name="Savka M.A."/>
        </authorList>
    </citation>
    <scope>NUCLEOTIDE SEQUENCE [LARGE SCALE GENOMIC DNA]</scope>
    <source>
        <strain evidence="12 14">CG516</strain>
    </source>
</reference>
<evidence type="ECO:0000256" key="5">
    <source>
        <dbReference type="ARBA" id="ARBA00022856"/>
    </source>
</evidence>